<keyword evidence="10" id="KW-0969">Cilium</keyword>
<keyword evidence="11" id="KW-1185">Reference proteome</keyword>
<dbReference type="Pfam" id="PF13677">
    <property type="entry name" value="MotB_plug"/>
    <property type="match status" value="1"/>
</dbReference>
<dbReference type="RefSeq" id="WP_210681804.1">
    <property type="nucleotide sequence ID" value="NZ_JAGMWN010000004.1"/>
</dbReference>
<keyword evidence="6 7" id="KW-0472">Membrane</keyword>
<accession>A0A8J7SIR0</accession>
<keyword evidence="10" id="KW-0282">Flagellum</keyword>
<evidence type="ECO:0000256" key="2">
    <source>
        <dbReference type="ARBA" id="ARBA00008914"/>
    </source>
</evidence>
<comment type="similarity">
    <text evidence="2">Belongs to the MotB family.</text>
</comment>
<dbReference type="Pfam" id="PF00691">
    <property type="entry name" value="OmpA"/>
    <property type="match status" value="1"/>
</dbReference>
<dbReference type="AlphaFoldDB" id="A0A8J7SIR0"/>
<evidence type="ECO:0000313" key="10">
    <source>
        <dbReference type="EMBL" id="MBP5857213.1"/>
    </source>
</evidence>
<dbReference type="PROSITE" id="PS51123">
    <property type="entry name" value="OMPA_2"/>
    <property type="match status" value="1"/>
</dbReference>
<dbReference type="InterPro" id="IPR036737">
    <property type="entry name" value="OmpA-like_sf"/>
</dbReference>
<evidence type="ECO:0000313" key="11">
    <source>
        <dbReference type="Proteomes" id="UP000672602"/>
    </source>
</evidence>
<evidence type="ECO:0000256" key="4">
    <source>
        <dbReference type="ARBA" id="ARBA00022692"/>
    </source>
</evidence>
<comment type="subcellular location">
    <subcellularLocation>
        <location evidence="1">Cell membrane</location>
        <topology evidence="1">Single-pass membrane protein</topology>
    </subcellularLocation>
</comment>
<dbReference type="InterPro" id="IPR050330">
    <property type="entry name" value="Bact_OuterMem_StrucFunc"/>
</dbReference>
<dbReference type="InterPro" id="IPR006665">
    <property type="entry name" value="OmpA-like"/>
</dbReference>
<dbReference type="EMBL" id="JAGMWN010000004">
    <property type="protein sequence ID" value="MBP5857213.1"/>
    <property type="molecule type" value="Genomic_DNA"/>
</dbReference>
<dbReference type="Gene3D" id="3.30.1330.60">
    <property type="entry name" value="OmpA-like domain"/>
    <property type="match status" value="1"/>
</dbReference>
<evidence type="ECO:0000256" key="8">
    <source>
        <dbReference type="SAM" id="Phobius"/>
    </source>
</evidence>
<evidence type="ECO:0000259" key="9">
    <source>
        <dbReference type="PROSITE" id="PS51123"/>
    </source>
</evidence>
<proteinExistence type="inferred from homology"/>
<evidence type="ECO:0000256" key="5">
    <source>
        <dbReference type="ARBA" id="ARBA00022989"/>
    </source>
</evidence>
<keyword evidence="10" id="KW-0966">Cell projection</keyword>
<evidence type="ECO:0000256" key="7">
    <source>
        <dbReference type="PROSITE-ProRule" id="PRU00473"/>
    </source>
</evidence>
<dbReference type="GO" id="GO:0005886">
    <property type="term" value="C:plasma membrane"/>
    <property type="evidence" value="ECO:0007669"/>
    <property type="project" value="UniProtKB-SubCell"/>
</dbReference>
<dbReference type="Proteomes" id="UP000672602">
    <property type="component" value="Unassembled WGS sequence"/>
</dbReference>
<evidence type="ECO:0000256" key="6">
    <source>
        <dbReference type="ARBA" id="ARBA00023136"/>
    </source>
</evidence>
<organism evidence="10 11">
    <name type="scientific">Marivibrio halodurans</name>
    <dbReference type="NCBI Taxonomy" id="2039722"/>
    <lineage>
        <taxon>Bacteria</taxon>
        <taxon>Pseudomonadati</taxon>
        <taxon>Pseudomonadota</taxon>
        <taxon>Alphaproteobacteria</taxon>
        <taxon>Rhodospirillales</taxon>
        <taxon>Rhodospirillaceae</taxon>
        <taxon>Marivibrio</taxon>
    </lineage>
</organism>
<keyword evidence="5 8" id="KW-1133">Transmembrane helix</keyword>
<keyword evidence="3" id="KW-1003">Cell membrane</keyword>
<feature type="domain" description="OmpA-like" evidence="9">
    <location>
        <begin position="95"/>
        <end position="222"/>
    </location>
</feature>
<protein>
    <submittedName>
        <fullName evidence="10">Flagellar motor protein MotB</fullName>
    </submittedName>
</protein>
<name>A0A8J7SIR0_9PROT</name>
<dbReference type="SUPFAM" id="SSF103088">
    <property type="entry name" value="OmpA-like"/>
    <property type="match status" value="1"/>
</dbReference>
<dbReference type="InterPro" id="IPR025713">
    <property type="entry name" value="MotB-like_N_dom"/>
</dbReference>
<dbReference type="PANTHER" id="PTHR30329">
    <property type="entry name" value="STATOR ELEMENT OF FLAGELLAR MOTOR COMPLEX"/>
    <property type="match status" value="1"/>
</dbReference>
<reference evidence="10" key="1">
    <citation type="submission" date="2021-04" db="EMBL/GenBank/DDBJ databases">
        <authorList>
            <person name="Zhang D.-C."/>
        </authorList>
    </citation>
    <scope>NUCLEOTIDE SEQUENCE</scope>
    <source>
        <strain evidence="10">CGMCC 1.15697</strain>
    </source>
</reference>
<sequence length="222" mass="24960">MPRRRKPPEAEEDSEDWLATYADAITLLMAFFVMLVSFSRVELPLFEKVQAGIKEELGGQVDSEKPIFQLHSKVQRIIQDTDDVPPEAVDVGFDDEGVVIDFASGSFFEPGSARLTEPAKLVLGKVKRELEVPPYDLFFIDVEGHTDDVPISTDRFPSNWELSASRAAAVVRHFIERGMEANRLKAAGYADTKPKVPNKDIMEEPIPENRAVNRRVSVRLHP</sequence>
<dbReference type="PANTHER" id="PTHR30329:SF21">
    <property type="entry name" value="LIPOPROTEIN YIAD-RELATED"/>
    <property type="match status" value="1"/>
</dbReference>
<evidence type="ECO:0000256" key="1">
    <source>
        <dbReference type="ARBA" id="ARBA00004162"/>
    </source>
</evidence>
<comment type="caution">
    <text evidence="10">The sequence shown here is derived from an EMBL/GenBank/DDBJ whole genome shotgun (WGS) entry which is preliminary data.</text>
</comment>
<evidence type="ECO:0000256" key="3">
    <source>
        <dbReference type="ARBA" id="ARBA00022475"/>
    </source>
</evidence>
<gene>
    <name evidence="10" type="ORF">KAJ83_09350</name>
</gene>
<feature type="transmembrane region" description="Helical" evidence="8">
    <location>
        <begin position="20"/>
        <end position="38"/>
    </location>
</feature>
<dbReference type="CDD" id="cd07185">
    <property type="entry name" value="OmpA_C-like"/>
    <property type="match status" value="1"/>
</dbReference>
<keyword evidence="4 8" id="KW-0812">Transmembrane</keyword>